<protein>
    <submittedName>
        <fullName evidence="1">Uncharacterized protein</fullName>
    </submittedName>
</protein>
<comment type="caution">
    <text evidence="1">The sequence shown here is derived from an EMBL/GenBank/DDBJ whole genome shotgun (WGS) entry which is preliminary data.</text>
</comment>
<organism evidence="1 2">
    <name type="scientific">Mesorhizobium robiniae</name>
    <dbReference type="NCBI Taxonomy" id="559315"/>
    <lineage>
        <taxon>Bacteria</taxon>
        <taxon>Pseudomonadati</taxon>
        <taxon>Pseudomonadota</taxon>
        <taxon>Alphaproteobacteria</taxon>
        <taxon>Hyphomicrobiales</taxon>
        <taxon>Phyllobacteriaceae</taxon>
        <taxon>Mesorhizobium</taxon>
    </lineage>
</organism>
<keyword evidence="2" id="KW-1185">Reference proteome</keyword>
<sequence length="86" mass="9623">MRQRPCDIRQYALIYVALHKFNHALQQAKGHIMTNRKVFSAIGDFFTVFGSAVAASHAVEAGRKPRAHDLRNLGVDPAAFDKIGRF</sequence>
<proteinExistence type="predicted"/>
<accession>A0ABV2GJK0</accession>
<evidence type="ECO:0000313" key="1">
    <source>
        <dbReference type="EMBL" id="MET3578372.1"/>
    </source>
</evidence>
<gene>
    <name evidence="1" type="ORF">ABID19_001389</name>
</gene>
<reference evidence="1 2" key="1">
    <citation type="submission" date="2024-06" db="EMBL/GenBank/DDBJ databases">
        <title>Genomic Encyclopedia of Type Strains, Phase IV (KMG-IV): sequencing the most valuable type-strain genomes for metagenomic binning, comparative biology and taxonomic classification.</title>
        <authorList>
            <person name="Goeker M."/>
        </authorList>
    </citation>
    <scope>NUCLEOTIDE SEQUENCE [LARGE SCALE GENOMIC DNA]</scope>
    <source>
        <strain evidence="1 2">DSM 100022</strain>
    </source>
</reference>
<evidence type="ECO:0000313" key="2">
    <source>
        <dbReference type="Proteomes" id="UP001549204"/>
    </source>
</evidence>
<dbReference type="EMBL" id="JBEPMC010000002">
    <property type="protein sequence ID" value="MET3578372.1"/>
    <property type="molecule type" value="Genomic_DNA"/>
</dbReference>
<dbReference type="Proteomes" id="UP001549204">
    <property type="component" value="Unassembled WGS sequence"/>
</dbReference>
<dbReference type="RefSeq" id="WP_354489516.1">
    <property type="nucleotide sequence ID" value="NZ_JBEPMC010000002.1"/>
</dbReference>
<name>A0ABV2GJK0_9HYPH</name>